<evidence type="ECO:0000256" key="3">
    <source>
        <dbReference type="ARBA" id="ARBA00022473"/>
    </source>
</evidence>
<name>A0AAE1GTQ8_9NEOP</name>
<reference evidence="21" key="1">
    <citation type="submission" date="2021-07" db="EMBL/GenBank/DDBJ databases">
        <authorList>
            <person name="Catto M.A."/>
            <person name="Jacobson A."/>
            <person name="Kennedy G."/>
            <person name="Labadie P."/>
            <person name="Hunt B.G."/>
            <person name="Srinivasan R."/>
        </authorList>
    </citation>
    <scope>NUCLEOTIDE SEQUENCE</scope>
    <source>
        <strain evidence="21">PL_HMW_Pooled</strain>
        <tissue evidence="21">Head</tissue>
    </source>
</reference>
<dbReference type="Gene3D" id="3.40.50.10810">
    <property type="entry name" value="Tandem AAA-ATPase domain"/>
    <property type="match status" value="1"/>
</dbReference>
<keyword evidence="22" id="KW-1185">Reference proteome</keyword>
<dbReference type="InterPro" id="IPR027417">
    <property type="entry name" value="P-loop_NTPase"/>
</dbReference>
<sequence>SDDSNRVVSEPIGLTSRRVCRARAECPLLVFPPSAMEVCSTSPKGEQEPSLDNPRIRSSNGSQTEKLSESGESSSNSSSCQTPTPVSSLDNANSKNGSHSTEDHLNGNQTSSDEAPISDIDAVLQEESKRLDKVMSPSKKSSEEDKIKTMDKDVQYKRLIELLTKSEFYTKFLVNKLEEDNLKKKKGKGSSPLKGRKPATAGQQQVLAIAADIISKKSNDEIAPEESVVQDPSVGQTKTLANGLEVPLSQPKLLTGACLRDYQLEGLNWLKLLFENGVNGILADEMGLGKTIQVIALISFLIEKNVRGPFLIIGPLSTLPNWTLEFDRFAPQASILFAPDLFIPYLLYHGSEDKRAAVRSKMNRKTVIEGHKAYPVIITSYDYPLRDAKYLRKMNWRYIIIDEGHRIKNHNSQLSRALRTYQSANRLLLTGTPLHNSLSELWALLNFLVPEIFDDLEIFESWFRLEDLASEGGSEKVLEEEKKKSVLSTMHKILSPFMLRRVKSEVKLNLPPKKEIIVYAPMTPIQLELYRAVLDYNLNVLSAKKDEENIILEKRACTTTKKYYNLNELFRAEDELEAAGPAEDKKMLVVEDKENHKFAIRVKMQNTGMMLRKIVNHPYLVQYPLEPGTAYARIDEDLVKTSGKLLVLDAMLTRLKERGHKVLLFSTFTSLIDILEDYLSLRSYRYVRLDGSTKIEDRQIAIKEFNFDPDLFLFLISTRAGGLGINLASADTVILFDSDWNPQVDLQAQDRCHRIGQTRPVVVYRFVTAGTVDERIVVRAAAKRKLEKIIIHKGNYSALQKSEESAVDLEELRKLLQSRDHQRVIHPNGFVFSDEELEDLLDRSDLINGKAENSASDEKDLKERQFKEVYGYTGTKQVNSIDDKESNVHIVDEDSNDASCEVSSPLRRSTTKTSSFSGSFSKEEDNASQLNAGADKGLKRKLSSESNSKAERQKVACLEEDTSNSSDDSNSKANVRNADTHSRKTRSLRKKK</sequence>
<comment type="subcellular location">
    <subcellularLocation>
        <location evidence="1">Nucleus</location>
    </subcellularLocation>
</comment>
<evidence type="ECO:0000256" key="8">
    <source>
        <dbReference type="ARBA" id="ARBA00022801"/>
    </source>
</evidence>
<feature type="compositionally biased region" description="Polar residues" evidence="18">
    <location>
        <begin position="56"/>
        <end position="65"/>
    </location>
</feature>
<evidence type="ECO:0000256" key="10">
    <source>
        <dbReference type="ARBA" id="ARBA00022840"/>
    </source>
</evidence>
<evidence type="ECO:0000313" key="21">
    <source>
        <dbReference type="EMBL" id="KAK3908753.1"/>
    </source>
</evidence>
<protein>
    <recommendedName>
        <fullName evidence="17">Proliferation-associated SNF2-like protein</fullName>
    </recommendedName>
</protein>
<comment type="caution">
    <text evidence="21">The sequence shown here is derived from an EMBL/GenBank/DDBJ whole genome shotgun (WGS) entry which is preliminary data.</text>
</comment>
<feature type="compositionally biased region" description="Basic and acidic residues" evidence="18">
    <location>
        <begin position="883"/>
        <end position="892"/>
    </location>
</feature>
<dbReference type="Proteomes" id="UP001219518">
    <property type="component" value="Unassembled WGS sequence"/>
</dbReference>
<dbReference type="GO" id="GO:0005721">
    <property type="term" value="C:pericentric heterochromatin"/>
    <property type="evidence" value="ECO:0007669"/>
    <property type="project" value="TreeGrafter"/>
</dbReference>
<evidence type="ECO:0000256" key="6">
    <source>
        <dbReference type="ARBA" id="ARBA00022741"/>
    </source>
</evidence>
<feature type="region of interest" description="Disordered" evidence="18">
    <location>
        <begin position="883"/>
        <end position="992"/>
    </location>
</feature>
<evidence type="ECO:0000256" key="2">
    <source>
        <dbReference type="ARBA" id="ARBA00007025"/>
    </source>
</evidence>
<dbReference type="InterPro" id="IPR001650">
    <property type="entry name" value="Helicase_C-like"/>
</dbReference>
<accession>A0AAE1GTQ8</accession>
<feature type="compositionally biased region" description="Low complexity" evidence="18">
    <location>
        <begin position="70"/>
        <end position="79"/>
    </location>
</feature>
<comment type="function">
    <text evidence="16">Plays an essential role in normal development and survival. Involved in regulation of the expansion or survival of lymphoid cells. Required for de novo or maintenance DNA methylation. May control silencing of the imprinted CDKN1C gene through DNA methylation. May play a role in formation and organization of heterochromatin, implying a functional role in the regulation of transcription and mitosis.</text>
</comment>
<evidence type="ECO:0000256" key="16">
    <source>
        <dbReference type="ARBA" id="ARBA00053349"/>
    </source>
</evidence>
<evidence type="ECO:0000256" key="14">
    <source>
        <dbReference type="ARBA" id="ARBA00023242"/>
    </source>
</evidence>
<keyword evidence="11" id="KW-0805">Transcription regulation</keyword>
<keyword evidence="7" id="KW-0498">Mitosis</keyword>
<dbReference type="SUPFAM" id="SSF52540">
    <property type="entry name" value="P-loop containing nucleoside triphosphate hydrolases"/>
    <property type="match status" value="2"/>
</dbReference>
<keyword evidence="9 21" id="KW-0347">Helicase</keyword>
<dbReference type="CDD" id="cd18793">
    <property type="entry name" value="SF2_C_SNF"/>
    <property type="match status" value="1"/>
</dbReference>
<evidence type="ECO:0000256" key="9">
    <source>
        <dbReference type="ARBA" id="ARBA00022806"/>
    </source>
</evidence>
<evidence type="ECO:0000256" key="18">
    <source>
        <dbReference type="SAM" id="MobiDB-lite"/>
    </source>
</evidence>
<keyword evidence="15" id="KW-0131">Cell cycle</keyword>
<dbReference type="GO" id="GO:0005524">
    <property type="term" value="F:ATP binding"/>
    <property type="evidence" value="ECO:0007669"/>
    <property type="project" value="UniProtKB-KW"/>
</dbReference>
<dbReference type="GO" id="GO:0003682">
    <property type="term" value="F:chromatin binding"/>
    <property type="evidence" value="ECO:0007669"/>
    <property type="project" value="TreeGrafter"/>
</dbReference>
<dbReference type="SMART" id="SM00487">
    <property type="entry name" value="DEXDc"/>
    <property type="match status" value="1"/>
</dbReference>
<evidence type="ECO:0000256" key="17">
    <source>
        <dbReference type="ARBA" id="ARBA00081399"/>
    </source>
</evidence>
<dbReference type="GO" id="GO:0006346">
    <property type="term" value="P:DNA methylation-dependent constitutive heterochromatin formation"/>
    <property type="evidence" value="ECO:0007669"/>
    <property type="project" value="TreeGrafter"/>
</dbReference>
<evidence type="ECO:0000256" key="15">
    <source>
        <dbReference type="ARBA" id="ARBA00023306"/>
    </source>
</evidence>
<dbReference type="InterPro" id="IPR038718">
    <property type="entry name" value="SNF2-like_sf"/>
</dbReference>
<dbReference type="GO" id="GO:0005634">
    <property type="term" value="C:nucleus"/>
    <property type="evidence" value="ECO:0007669"/>
    <property type="project" value="UniProtKB-SubCell"/>
</dbReference>
<keyword evidence="6" id="KW-0547">Nucleotide-binding</keyword>
<organism evidence="21 22">
    <name type="scientific">Frankliniella fusca</name>
    <dbReference type="NCBI Taxonomy" id="407009"/>
    <lineage>
        <taxon>Eukaryota</taxon>
        <taxon>Metazoa</taxon>
        <taxon>Ecdysozoa</taxon>
        <taxon>Arthropoda</taxon>
        <taxon>Hexapoda</taxon>
        <taxon>Insecta</taxon>
        <taxon>Pterygota</taxon>
        <taxon>Neoptera</taxon>
        <taxon>Paraneoptera</taxon>
        <taxon>Thysanoptera</taxon>
        <taxon>Terebrantia</taxon>
        <taxon>Thripoidea</taxon>
        <taxon>Thripidae</taxon>
        <taxon>Frankliniella</taxon>
    </lineage>
</organism>
<feature type="compositionally biased region" description="Polar residues" evidence="18">
    <location>
        <begin position="80"/>
        <end position="99"/>
    </location>
</feature>
<dbReference type="PANTHER" id="PTHR47161">
    <property type="entry name" value="LYMPHOID-SPECIFIC HELICASE"/>
    <property type="match status" value="1"/>
</dbReference>
<dbReference type="InterPro" id="IPR049730">
    <property type="entry name" value="SNF2/RAD54-like_C"/>
</dbReference>
<evidence type="ECO:0000256" key="5">
    <source>
        <dbReference type="ARBA" id="ARBA00022618"/>
    </source>
</evidence>
<keyword evidence="3" id="KW-0217">Developmental protein</keyword>
<evidence type="ECO:0000256" key="4">
    <source>
        <dbReference type="ARBA" id="ARBA00022553"/>
    </source>
</evidence>
<keyword evidence="14" id="KW-0539">Nucleus</keyword>
<dbReference type="InterPro" id="IPR014001">
    <property type="entry name" value="Helicase_ATP-bd"/>
</dbReference>
<dbReference type="GO" id="GO:0016787">
    <property type="term" value="F:hydrolase activity"/>
    <property type="evidence" value="ECO:0007669"/>
    <property type="project" value="UniProtKB-KW"/>
</dbReference>
<dbReference type="GO" id="GO:0031508">
    <property type="term" value="P:pericentric heterochromatin formation"/>
    <property type="evidence" value="ECO:0007669"/>
    <property type="project" value="TreeGrafter"/>
</dbReference>
<evidence type="ECO:0000256" key="7">
    <source>
        <dbReference type="ARBA" id="ARBA00022776"/>
    </source>
</evidence>
<dbReference type="InterPro" id="IPR000330">
    <property type="entry name" value="SNF2_N"/>
</dbReference>
<feature type="region of interest" description="Disordered" evidence="18">
    <location>
        <begin position="32"/>
        <end position="147"/>
    </location>
</feature>
<keyword evidence="13" id="KW-0804">Transcription</keyword>
<feature type="domain" description="Helicase C-terminal" evidence="20">
    <location>
        <begin position="647"/>
        <end position="813"/>
    </location>
</feature>
<feature type="compositionally biased region" description="Polar residues" evidence="18">
    <location>
        <begin position="897"/>
        <end position="908"/>
    </location>
</feature>
<dbReference type="PANTHER" id="PTHR47161:SF1">
    <property type="entry name" value="LYMPHOID-SPECIFIC HELICASE"/>
    <property type="match status" value="1"/>
</dbReference>
<feature type="compositionally biased region" description="Basic residues" evidence="18">
    <location>
        <begin position="983"/>
        <end position="992"/>
    </location>
</feature>
<feature type="non-terminal residue" evidence="21">
    <location>
        <position position="1"/>
    </location>
</feature>
<evidence type="ECO:0000259" key="19">
    <source>
        <dbReference type="PROSITE" id="PS51192"/>
    </source>
</evidence>
<dbReference type="Gene3D" id="3.40.50.300">
    <property type="entry name" value="P-loop containing nucleotide triphosphate hydrolases"/>
    <property type="match status" value="1"/>
</dbReference>
<keyword evidence="10" id="KW-0067">ATP-binding</keyword>
<dbReference type="SMART" id="SM00490">
    <property type="entry name" value="HELICc"/>
    <property type="match status" value="1"/>
</dbReference>
<keyword evidence="5" id="KW-0132">Cell division</keyword>
<keyword evidence="8" id="KW-0378">Hydrolase</keyword>
<dbReference type="GO" id="GO:0004386">
    <property type="term" value="F:helicase activity"/>
    <property type="evidence" value="ECO:0007669"/>
    <property type="project" value="UniProtKB-KW"/>
</dbReference>
<keyword evidence="4" id="KW-0597">Phosphoprotein</keyword>
<feature type="compositionally biased region" description="Low complexity" evidence="18">
    <location>
        <begin position="911"/>
        <end position="920"/>
    </location>
</feature>
<dbReference type="PROSITE" id="PS51192">
    <property type="entry name" value="HELICASE_ATP_BIND_1"/>
    <property type="match status" value="1"/>
</dbReference>
<dbReference type="GO" id="GO:0051301">
    <property type="term" value="P:cell division"/>
    <property type="evidence" value="ECO:0007669"/>
    <property type="project" value="UniProtKB-KW"/>
</dbReference>
<proteinExistence type="inferred from homology"/>
<dbReference type="Pfam" id="PF00176">
    <property type="entry name" value="SNF2-rel_dom"/>
    <property type="match status" value="1"/>
</dbReference>
<dbReference type="FunFam" id="3.40.50.10810:FF:000015">
    <property type="entry name" value="lymphoid-specific helicase isoform X1"/>
    <property type="match status" value="1"/>
</dbReference>
<evidence type="ECO:0000259" key="20">
    <source>
        <dbReference type="PROSITE" id="PS51194"/>
    </source>
</evidence>
<feature type="domain" description="Helicase ATP-binding" evidence="19">
    <location>
        <begin position="271"/>
        <end position="451"/>
    </location>
</feature>
<dbReference type="PROSITE" id="PS51194">
    <property type="entry name" value="HELICASE_CTER"/>
    <property type="match status" value="1"/>
</dbReference>
<reference evidence="21" key="2">
    <citation type="journal article" date="2023" name="BMC Genomics">
        <title>Pest status, molecular evolution, and epigenetic factors derived from the genome assembly of Frankliniella fusca, a thysanopteran phytovirus vector.</title>
        <authorList>
            <person name="Catto M.A."/>
            <person name="Labadie P.E."/>
            <person name="Jacobson A.L."/>
            <person name="Kennedy G.G."/>
            <person name="Srinivasan R."/>
            <person name="Hunt B.G."/>
        </authorList>
    </citation>
    <scope>NUCLEOTIDE SEQUENCE</scope>
    <source>
        <strain evidence="21">PL_HMW_Pooled</strain>
    </source>
</reference>
<dbReference type="FunFam" id="3.40.50.300:FF:000577">
    <property type="entry name" value="lymphoid-specific helicase isoform X1"/>
    <property type="match status" value="1"/>
</dbReference>
<evidence type="ECO:0000313" key="22">
    <source>
        <dbReference type="Proteomes" id="UP001219518"/>
    </source>
</evidence>
<evidence type="ECO:0000256" key="11">
    <source>
        <dbReference type="ARBA" id="ARBA00023015"/>
    </source>
</evidence>
<dbReference type="GO" id="GO:0044027">
    <property type="term" value="P:negative regulation of gene expression via chromosomal CpG island methylation"/>
    <property type="evidence" value="ECO:0007669"/>
    <property type="project" value="TreeGrafter"/>
</dbReference>
<comment type="similarity">
    <text evidence="2">Belongs to the SNF2/RAD54 helicase family.</text>
</comment>
<keyword evidence="12" id="KW-0175">Coiled coil</keyword>
<evidence type="ECO:0000256" key="1">
    <source>
        <dbReference type="ARBA" id="ARBA00004123"/>
    </source>
</evidence>
<dbReference type="Pfam" id="PF00271">
    <property type="entry name" value="Helicase_C"/>
    <property type="match status" value="1"/>
</dbReference>
<evidence type="ECO:0000256" key="12">
    <source>
        <dbReference type="ARBA" id="ARBA00023054"/>
    </source>
</evidence>
<dbReference type="AlphaFoldDB" id="A0AAE1GTQ8"/>
<dbReference type="EMBL" id="JAHWGI010000070">
    <property type="protein sequence ID" value="KAK3908753.1"/>
    <property type="molecule type" value="Genomic_DNA"/>
</dbReference>
<evidence type="ECO:0000256" key="13">
    <source>
        <dbReference type="ARBA" id="ARBA00023163"/>
    </source>
</evidence>
<gene>
    <name evidence="21" type="ORF">KUF71_000637</name>
</gene>